<dbReference type="EMBL" id="CAJNOW010015573">
    <property type="protein sequence ID" value="CAF1643103.1"/>
    <property type="molecule type" value="Genomic_DNA"/>
</dbReference>
<sequence length="197" mass="22677">MAARRSNMPTEPHGIVTMKPTYSVREEAYAPVIGTGPSASQVGAANTGNPDRRQSVFRRLSMSMNVNSRKSSMLPQPNNRPNTFRMEPDNEYRFRPYRVQPKVLEVLIDRLKDETYDAATVNELVKDITRNVHQLMRNFQLPRYKIVIQTVIGQKYGELIRIASRCLWDPKNDNMISVNYETNDMVAVVTVYAVYFE</sequence>
<dbReference type="Proteomes" id="UP000663887">
    <property type="component" value="Unassembled WGS sequence"/>
</dbReference>
<name>A0A819EYL4_9BILA</name>
<gene>
    <name evidence="2" type="ORF">CJN711_LOCUS18536</name>
    <name evidence="8" type="ORF">GIL414_LOCUS55639</name>
    <name evidence="3" type="ORF">KQP761_LOCUS28442</name>
    <name evidence="6" type="ORF">OVN521_LOCUS7201</name>
    <name evidence="7" type="ORF">UXM345_LOCUS10095</name>
    <name evidence="4" type="ORF">WKI299_LOCUS25791</name>
    <name evidence="5" type="ORF">XDN619_LOCUS28278</name>
</gene>
<evidence type="ECO:0000313" key="7">
    <source>
        <dbReference type="EMBL" id="CAF3892759.1"/>
    </source>
</evidence>
<dbReference type="Pfam" id="PF03645">
    <property type="entry name" value="Tctex-1"/>
    <property type="match status" value="1"/>
</dbReference>
<dbReference type="GO" id="GO:0005868">
    <property type="term" value="C:cytoplasmic dynein complex"/>
    <property type="evidence" value="ECO:0007669"/>
    <property type="project" value="TreeGrafter"/>
</dbReference>
<dbReference type="GO" id="GO:0045505">
    <property type="term" value="F:dynein intermediate chain binding"/>
    <property type="evidence" value="ECO:0007669"/>
    <property type="project" value="TreeGrafter"/>
</dbReference>
<dbReference type="Proteomes" id="UP000663856">
    <property type="component" value="Unassembled WGS sequence"/>
</dbReference>
<dbReference type="Proteomes" id="UP000663834">
    <property type="component" value="Unassembled WGS sequence"/>
</dbReference>
<dbReference type="Proteomes" id="UP000663842">
    <property type="component" value="Unassembled WGS sequence"/>
</dbReference>
<dbReference type="OrthoDB" id="10260741at2759"/>
<dbReference type="PANTHER" id="PTHR21255">
    <property type="entry name" value="T-COMPLEX-ASSOCIATED-TESTIS-EXPRESSED 1/ DYNEIN LIGHT CHAIN"/>
    <property type="match status" value="1"/>
</dbReference>
<comment type="similarity">
    <text evidence="1">Belongs to the dynein light chain Tctex-type family.</text>
</comment>
<accession>A0A819EYL4</accession>
<dbReference type="InterPro" id="IPR005334">
    <property type="entry name" value="Tctex-1-like"/>
</dbReference>
<dbReference type="EMBL" id="CAJNOV010008695">
    <property type="protein sequence ID" value="CAF1333254.1"/>
    <property type="molecule type" value="Genomic_DNA"/>
</dbReference>
<dbReference type="EMBL" id="CAJOBG010000783">
    <property type="protein sequence ID" value="CAF3857643.1"/>
    <property type="molecule type" value="Genomic_DNA"/>
</dbReference>
<proteinExistence type="inferred from homology"/>
<organism evidence="6 9">
    <name type="scientific">Rotaria magnacalcarata</name>
    <dbReference type="NCBI Taxonomy" id="392030"/>
    <lineage>
        <taxon>Eukaryota</taxon>
        <taxon>Metazoa</taxon>
        <taxon>Spiralia</taxon>
        <taxon>Gnathifera</taxon>
        <taxon>Rotifera</taxon>
        <taxon>Eurotatoria</taxon>
        <taxon>Bdelloidea</taxon>
        <taxon>Philodinida</taxon>
        <taxon>Philodinidae</taxon>
        <taxon>Rotaria</taxon>
    </lineage>
</organism>
<dbReference type="EMBL" id="CAJNRG010013489">
    <property type="protein sequence ID" value="CAF2149010.1"/>
    <property type="molecule type" value="Genomic_DNA"/>
</dbReference>
<reference evidence="6" key="1">
    <citation type="submission" date="2021-02" db="EMBL/GenBank/DDBJ databases">
        <authorList>
            <person name="Nowell W R."/>
        </authorList>
    </citation>
    <scope>NUCLEOTIDE SEQUENCE</scope>
</reference>
<evidence type="ECO:0000256" key="1">
    <source>
        <dbReference type="ARBA" id="ARBA00005361"/>
    </source>
</evidence>
<evidence type="ECO:0000313" key="9">
    <source>
        <dbReference type="Proteomes" id="UP000663866"/>
    </source>
</evidence>
<dbReference type="InterPro" id="IPR038586">
    <property type="entry name" value="Tctex-1-like_sf"/>
</dbReference>
<evidence type="ECO:0000313" key="8">
    <source>
        <dbReference type="EMBL" id="CAF4974762.1"/>
    </source>
</evidence>
<protein>
    <submittedName>
        <fullName evidence="6">Uncharacterized protein</fullName>
    </submittedName>
</protein>
<dbReference type="Proteomes" id="UP000663866">
    <property type="component" value="Unassembled WGS sequence"/>
</dbReference>
<comment type="caution">
    <text evidence="6">The sequence shown here is derived from an EMBL/GenBank/DDBJ whole genome shotgun (WGS) entry which is preliminary data.</text>
</comment>
<evidence type="ECO:0000313" key="3">
    <source>
        <dbReference type="EMBL" id="CAF1643103.1"/>
    </source>
</evidence>
<dbReference type="PANTHER" id="PTHR21255:SF7">
    <property type="entry name" value="DYNEIN LIGHT CHAIN TCTEX-TYPE PROTEIN 2B"/>
    <property type="match status" value="1"/>
</dbReference>
<dbReference type="Proteomes" id="UP000663855">
    <property type="component" value="Unassembled WGS sequence"/>
</dbReference>
<dbReference type="AlphaFoldDB" id="A0A819EYL4"/>
<evidence type="ECO:0000313" key="5">
    <source>
        <dbReference type="EMBL" id="CAF2149010.1"/>
    </source>
</evidence>
<evidence type="ECO:0000313" key="6">
    <source>
        <dbReference type="EMBL" id="CAF3857643.1"/>
    </source>
</evidence>
<dbReference type="GO" id="GO:0005737">
    <property type="term" value="C:cytoplasm"/>
    <property type="evidence" value="ECO:0007669"/>
    <property type="project" value="TreeGrafter"/>
</dbReference>
<dbReference type="EMBL" id="CAJOBJ010198001">
    <property type="protein sequence ID" value="CAF4974762.1"/>
    <property type="molecule type" value="Genomic_DNA"/>
</dbReference>
<dbReference type="CDD" id="cd21459">
    <property type="entry name" value="DLC-like_TCTEX1D2"/>
    <property type="match status" value="1"/>
</dbReference>
<keyword evidence="9" id="KW-1185">Reference proteome</keyword>
<evidence type="ECO:0000313" key="4">
    <source>
        <dbReference type="EMBL" id="CAF2128123.1"/>
    </source>
</evidence>
<evidence type="ECO:0000313" key="2">
    <source>
        <dbReference type="EMBL" id="CAF1333254.1"/>
    </source>
</evidence>
<dbReference type="EMBL" id="CAJNRF010011075">
    <property type="protein sequence ID" value="CAF2128123.1"/>
    <property type="molecule type" value="Genomic_DNA"/>
</dbReference>
<dbReference type="EMBL" id="CAJOBF010000946">
    <property type="protein sequence ID" value="CAF3892759.1"/>
    <property type="molecule type" value="Genomic_DNA"/>
</dbReference>
<dbReference type="Gene3D" id="3.30.1140.40">
    <property type="entry name" value="Tctex-1"/>
    <property type="match status" value="1"/>
</dbReference>
<dbReference type="Proteomes" id="UP000681720">
    <property type="component" value="Unassembled WGS sequence"/>
</dbReference>
<dbReference type="GO" id="GO:0007018">
    <property type="term" value="P:microtubule-based movement"/>
    <property type="evidence" value="ECO:0007669"/>
    <property type="project" value="TreeGrafter"/>
</dbReference>